<comment type="caution">
    <text evidence="2">The sequence shown here is derived from an EMBL/GenBank/DDBJ whole genome shotgun (WGS) entry which is preliminary data.</text>
</comment>
<feature type="compositionally biased region" description="Low complexity" evidence="1">
    <location>
        <begin position="128"/>
        <end position="137"/>
    </location>
</feature>
<proteinExistence type="predicted"/>
<evidence type="ECO:0000256" key="1">
    <source>
        <dbReference type="SAM" id="MobiDB-lite"/>
    </source>
</evidence>
<feature type="compositionally biased region" description="Basic residues" evidence="1">
    <location>
        <begin position="283"/>
        <end position="299"/>
    </location>
</feature>
<dbReference type="AlphaFoldDB" id="A0AAD5RKX9"/>
<keyword evidence="3" id="KW-1185">Reference proteome</keyword>
<feature type="region of interest" description="Disordered" evidence="1">
    <location>
        <begin position="1"/>
        <end position="148"/>
    </location>
</feature>
<feature type="compositionally biased region" description="Polar residues" evidence="1">
    <location>
        <begin position="259"/>
        <end position="269"/>
    </location>
</feature>
<feature type="compositionally biased region" description="Polar residues" evidence="1">
    <location>
        <begin position="755"/>
        <end position="766"/>
    </location>
</feature>
<feature type="compositionally biased region" description="Polar residues" evidence="1">
    <location>
        <begin position="74"/>
        <end position="94"/>
    </location>
</feature>
<feature type="region of interest" description="Disordered" evidence="1">
    <location>
        <begin position="542"/>
        <end position="596"/>
    </location>
</feature>
<feature type="compositionally biased region" description="Polar residues" evidence="1">
    <location>
        <begin position="9"/>
        <end position="24"/>
    </location>
</feature>
<feature type="compositionally biased region" description="Polar residues" evidence="1">
    <location>
        <begin position="653"/>
        <end position="669"/>
    </location>
</feature>
<feature type="compositionally biased region" description="Polar residues" evidence="1">
    <location>
        <begin position="542"/>
        <end position="577"/>
    </location>
</feature>
<feature type="compositionally biased region" description="Acidic residues" evidence="1">
    <location>
        <begin position="310"/>
        <end position="348"/>
    </location>
</feature>
<evidence type="ECO:0000313" key="2">
    <source>
        <dbReference type="EMBL" id="KAJ2893634.1"/>
    </source>
</evidence>
<name>A0AAD5RKX9_9PEZI</name>
<dbReference type="EMBL" id="JAKWBI020000582">
    <property type="protein sequence ID" value="KAJ2893634.1"/>
    <property type="molecule type" value="Genomic_DNA"/>
</dbReference>
<feature type="compositionally biased region" description="Basic and acidic residues" evidence="1">
    <location>
        <begin position="207"/>
        <end position="227"/>
    </location>
</feature>
<feature type="compositionally biased region" description="Basic and acidic residues" evidence="1">
    <location>
        <begin position="95"/>
        <end position="104"/>
    </location>
</feature>
<feature type="compositionally biased region" description="Polar residues" evidence="1">
    <location>
        <begin position="367"/>
        <end position="378"/>
    </location>
</feature>
<sequence length="827" mass="89657">MDDPWGSPWANNDGSNNPSLTNLTLEPPPRVLLSAKPSSNSNSHTNLSVPSPWANNDDDGLGEWPSAGDAVAITPNSGSLNPWASWGDVNQQPTPRRDSPKKESLAAWPASASTASSPSLRPLPPSHSPSGGTPTLSRQPSFDPWKSGVSMRASVEDLAPPVIHVGSSKSASPHRTAHDDLTIEPPSKGHVRGGEDLDDGSLITPRARSDNESRGHIKGGAKEDGHSGRSRSSSRSSHGSSHKRSDKNSPVTSVDEEAGSQSEPTQAFTKVQELVELFDGLAKNKKGPKTLPREKRRKRTEAETGSENGGEGDDDESDDEGGDDEEDEEDFGDFEDATEDEGETDELEPPATFSPLSPTRSRADEASQFSNQWSSPISSPKRRRVPSIKVEVEVPLDLIDKLFPPPEEPFSAKPTKGHKRDDSLEQVIYDTFAETSERRTWYRTSRFGSMLRNDAADFENYTSVSWPNTKVHEETLQIVRKWRERETLGWSYGTGGNGSSGGFGWDSAAPTVSMEEIFGRKRGPPKHISTASESRIQKHMKNLSNGSKSPTSPGTAATFGWSTTSPTETTASRPTQITAPTPAPAAPSKRPLSMHQRRDILHRKQTSNPWTVAPLAASYATTTSNDASFEWGSFNAFEKKEGPDPSKARVPERSQTLPLNVGGDSQTRTKTLEAKTLSAHPLGISTTTTRGSGFGDEDEDEDDEWGEMVSSPTMDASPFPPPAQQKLKPIPQLAPKPTLVQQKPEDPKLLPQPTPATEQKITSKPTSSPPLQSPKSNTLPVALPLPSPRSKPPPLRKPSVEQTVEAVDEKAIKEIVDELPDLSWILQ</sequence>
<feature type="region of interest" description="Disordered" evidence="1">
    <location>
        <begin position="401"/>
        <end position="422"/>
    </location>
</feature>
<gene>
    <name evidence="2" type="ORF">MKZ38_008405</name>
</gene>
<feature type="compositionally biased region" description="Polar residues" evidence="1">
    <location>
        <begin position="36"/>
        <end position="49"/>
    </location>
</feature>
<feature type="compositionally biased region" description="Acidic residues" evidence="1">
    <location>
        <begin position="695"/>
        <end position="706"/>
    </location>
</feature>
<organism evidence="2 3">
    <name type="scientific">Zalerion maritima</name>
    <dbReference type="NCBI Taxonomy" id="339359"/>
    <lineage>
        <taxon>Eukaryota</taxon>
        <taxon>Fungi</taxon>
        <taxon>Dikarya</taxon>
        <taxon>Ascomycota</taxon>
        <taxon>Pezizomycotina</taxon>
        <taxon>Sordariomycetes</taxon>
        <taxon>Lulworthiomycetidae</taxon>
        <taxon>Lulworthiales</taxon>
        <taxon>Lulworthiaceae</taxon>
        <taxon>Zalerion</taxon>
    </lineage>
</organism>
<feature type="compositionally biased region" description="Low complexity" evidence="1">
    <location>
        <begin position="105"/>
        <end position="120"/>
    </location>
</feature>
<feature type="compositionally biased region" description="Low complexity" evidence="1">
    <location>
        <begin position="230"/>
        <end position="239"/>
    </location>
</feature>
<reference evidence="2" key="1">
    <citation type="submission" date="2022-07" db="EMBL/GenBank/DDBJ databases">
        <title>Draft genome sequence of Zalerion maritima ATCC 34329, a (micro)plastics degrading marine fungus.</title>
        <authorList>
            <person name="Paco A."/>
            <person name="Goncalves M.F.M."/>
            <person name="Rocha-Santos T.A.P."/>
            <person name="Alves A."/>
        </authorList>
    </citation>
    <scope>NUCLEOTIDE SEQUENCE</scope>
    <source>
        <strain evidence="2">ATCC 34329</strain>
    </source>
</reference>
<evidence type="ECO:0000313" key="3">
    <source>
        <dbReference type="Proteomes" id="UP001201980"/>
    </source>
</evidence>
<feature type="region of interest" description="Disordered" evidence="1">
    <location>
        <begin position="160"/>
        <end position="386"/>
    </location>
</feature>
<accession>A0AAD5RKX9</accession>
<feature type="region of interest" description="Disordered" evidence="1">
    <location>
        <begin position="636"/>
        <end position="801"/>
    </location>
</feature>
<dbReference type="Proteomes" id="UP001201980">
    <property type="component" value="Unassembled WGS sequence"/>
</dbReference>
<feature type="compositionally biased region" description="Basic and acidic residues" evidence="1">
    <location>
        <begin position="637"/>
        <end position="652"/>
    </location>
</feature>
<protein>
    <submittedName>
        <fullName evidence="2">Uncharacterized protein</fullName>
    </submittedName>
</protein>
<feature type="compositionally biased region" description="Pro residues" evidence="1">
    <location>
        <begin position="783"/>
        <end position="796"/>
    </location>
</feature>